<organism evidence="1 2">
    <name type="scientific">Alternaria gaisen</name>
    <dbReference type="NCBI Taxonomy" id="167740"/>
    <lineage>
        <taxon>Eukaryota</taxon>
        <taxon>Fungi</taxon>
        <taxon>Dikarya</taxon>
        <taxon>Ascomycota</taxon>
        <taxon>Pezizomycotina</taxon>
        <taxon>Dothideomycetes</taxon>
        <taxon>Pleosporomycetidae</taxon>
        <taxon>Pleosporales</taxon>
        <taxon>Pleosporineae</taxon>
        <taxon>Pleosporaceae</taxon>
        <taxon>Alternaria</taxon>
        <taxon>Alternaria sect. Alternaria</taxon>
    </lineage>
</organism>
<sequence>MAKKRVEVKQTANRKTRNVTKNANQRRATQGVAKPTRLRGRSTRLDGGRGAVDKLKDARGRAHELRIREEAEILGKEHTQAAFRAKKTNEQENYIIASNKANIATVNEPGAHTFLAINNLNSSQDMGEAAKSVRKSEHIDAALDPLPAGSNPATMNPASKHSESDRPNLPTPSESSSEVSFHTCTTEQGVRLSPATDPNAIYRLEDEVVGLRNKVLDLELESFTLKKALVSIPLNVILGHCNLCGSELTYPRLLNKCGSPICDECSGFAKFAQDVAPLTSCTFLIQSVGIQCVGIV</sequence>
<dbReference type="EMBL" id="PDWZ02000016">
    <property type="protein sequence ID" value="KAB2099697.1"/>
    <property type="molecule type" value="Genomic_DNA"/>
</dbReference>
<comment type="caution">
    <text evidence="1">The sequence shown here is derived from an EMBL/GenBank/DDBJ whole genome shotgun (WGS) entry which is preliminary data.</text>
</comment>
<evidence type="ECO:0000313" key="1">
    <source>
        <dbReference type="EMBL" id="KAB2099697.1"/>
    </source>
</evidence>
<name>A0ACB6F5Q5_9PLEO</name>
<protein>
    <submittedName>
        <fullName evidence="1">Uncharacterized protein</fullName>
    </submittedName>
</protein>
<reference evidence="1 2" key="1">
    <citation type="journal article" date="2019" name="bioRxiv">
        <title>Genomics, evolutionary history and diagnostics of the Alternaria alternata species group including apple and Asian pear pathotypes.</title>
        <authorList>
            <person name="Armitage A.D."/>
            <person name="Cockerton H.M."/>
            <person name="Sreenivasaprasad S."/>
            <person name="Woodhall J.W."/>
            <person name="Lane C.R."/>
            <person name="Harrison R.J."/>
            <person name="Clarkson J.P."/>
        </authorList>
    </citation>
    <scope>NUCLEOTIDE SEQUENCE [LARGE SCALE GENOMIC DNA]</scope>
    <source>
        <strain evidence="1 2">FERA 650</strain>
    </source>
</reference>
<dbReference type="Proteomes" id="UP000293547">
    <property type="component" value="Unassembled WGS sequence"/>
</dbReference>
<gene>
    <name evidence="1" type="ORF">AG0111_0g12084</name>
</gene>
<proteinExistence type="predicted"/>
<keyword evidence="2" id="KW-1185">Reference proteome</keyword>
<evidence type="ECO:0000313" key="2">
    <source>
        <dbReference type="Proteomes" id="UP000293547"/>
    </source>
</evidence>
<accession>A0ACB6F5Q5</accession>